<dbReference type="InterPro" id="IPR003661">
    <property type="entry name" value="HisK_dim/P_dom"/>
</dbReference>
<dbReference type="EMBL" id="JBAWKB010000001">
    <property type="protein sequence ID" value="MFH6771398.1"/>
    <property type="molecule type" value="Genomic_DNA"/>
</dbReference>
<evidence type="ECO:0000256" key="2">
    <source>
        <dbReference type="ARBA" id="ARBA00012438"/>
    </source>
</evidence>
<dbReference type="InterPro" id="IPR036097">
    <property type="entry name" value="HisK_dim/P_sf"/>
</dbReference>
<sequence>MILAQPHEKEQERLKELESFSILRTIPELDYDDLTAIAAQICDTPISLVSLLEADCQWFKSHHGLDLQETPRNISFCGHAINQPSDIFIVEDATKDERFFDNPLVTGPPYIQFYAGVSLMSDNGLPLGTLCVVGNEPKTLTNKQIQSLKALSRQTMNVLNLRKSKLELEKALKELLAKNQELDRFASIAAHDIKSPLAGIQGMIMLFTEQYRSVLDEHANEMLSLIQNSSEQLQSLIEGILMYSKGDNILQDEKSTIKISELEKDMLELFSSETKLNFTVNSQLEEITTNPVALKQVLLNLIANGIKYNDKDHINIELGISGDTKNYYFYVSDNGPGIPQENREKIFRIFEVTTQTDRYGETGHGIGLATVKKIVDKFGGDLTVDSELGQGSKFCFTFKK</sequence>
<dbReference type="PANTHER" id="PTHR43711">
    <property type="entry name" value="TWO-COMPONENT HISTIDINE KINASE"/>
    <property type="match status" value="1"/>
</dbReference>
<dbReference type="InterPro" id="IPR036890">
    <property type="entry name" value="HATPase_C_sf"/>
</dbReference>
<dbReference type="Gene3D" id="3.30.450.40">
    <property type="match status" value="1"/>
</dbReference>
<dbReference type="InterPro" id="IPR005467">
    <property type="entry name" value="His_kinase_dom"/>
</dbReference>
<dbReference type="SUPFAM" id="SSF55781">
    <property type="entry name" value="GAF domain-like"/>
    <property type="match status" value="1"/>
</dbReference>
<evidence type="ECO:0000259" key="8">
    <source>
        <dbReference type="PROSITE" id="PS50109"/>
    </source>
</evidence>
<dbReference type="Pfam" id="PF02518">
    <property type="entry name" value="HATPase_c"/>
    <property type="match status" value="1"/>
</dbReference>
<dbReference type="InterPro" id="IPR004358">
    <property type="entry name" value="Sig_transdc_His_kin-like_C"/>
</dbReference>
<evidence type="ECO:0000313" key="9">
    <source>
        <dbReference type="EMBL" id="MFH6771398.1"/>
    </source>
</evidence>
<dbReference type="RefSeq" id="WP_344740448.1">
    <property type="nucleotide sequence ID" value="NZ_BAABAY010000001.1"/>
</dbReference>
<dbReference type="InterPro" id="IPR003594">
    <property type="entry name" value="HATPase_dom"/>
</dbReference>
<dbReference type="Proteomes" id="UP001610100">
    <property type="component" value="Unassembled WGS sequence"/>
</dbReference>
<comment type="catalytic activity">
    <reaction evidence="1">
        <text>ATP + protein L-histidine = ADP + protein N-phospho-L-histidine.</text>
        <dbReference type="EC" id="2.7.13.3"/>
    </reaction>
</comment>
<dbReference type="Gene3D" id="1.10.287.130">
    <property type="match status" value="1"/>
</dbReference>
<keyword evidence="3" id="KW-0597">Phosphoprotein</keyword>
<dbReference type="SMART" id="SM00388">
    <property type="entry name" value="HisKA"/>
    <property type="match status" value="1"/>
</dbReference>
<keyword evidence="6" id="KW-0902">Two-component regulatory system</keyword>
<gene>
    <name evidence="9" type="ORF">V8G58_05575</name>
</gene>
<feature type="coiled-coil region" evidence="7">
    <location>
        <begin position="158"/>
        <end position="185"/>
    </location>
</feature>
<dbReference type="Gene3D" id="3.30.565.10">
    <property type="entry name" value="Histidine kinase-like ATPase, C-terminal domain"/>
    <property type="match status" value="1"/>
</dbReference>
<dbReference type="EC" id="2.7.13.3" evidence="2"/>
<dbReference type="SMART" id="SM00065">
    <property type="entry name" value="GAF"/>
    <property type="match status" value="1"/>
</dbReference>
<evidence type="ECO:0000256" key="7">
    <source>
        <dbReference type="SAM" id="Coils"/>
    </source>
</evidence>
<comment type="caution">
    <text evidence="9">The sequence shown here is derived from an EMBL/GenBank/DDBJ whole genome shotgun (WGS) entry which is preliminary data.</text>
</comment>
<dbReference type="PANTHER" id="PTHR43711:SF31">
    <property type="entry name" value="HISTIDINE KINASE"/>
    <property type="match status" value="1"/>
</dbReference>
<evidence type="ECO:0000256" key="1">
    <source>
        <dbReference type="ARBA" id="ARBA00000085"/>
    </source>
</evidence>
<organism evidence="9 10">
    <name type="scientific">Gaetbulibacter aestuarii</name>
    <dbReference type="NCBI Taxonomy" id="1502358"/>
    <lineage>
        <taxon>Bacteria</taxon>
        <taxon>Pseudomonadati</taxon>
        <taxon>Bacteroidota</taxon>
        <taxon>Flavobacteriia</taxon>
        <taxon>Flavobacteriales</taxon>
        <taxon>Flavobacteriaceae</taxon>
        <taxon>Gaetbulibacter</taxon>
    </lineage>
</organism>
<keyword evidence="4" id="KW-0808">Transferase</keyword>
<keyword evidence="7" id="KW-0175">Coiled coil</keyword>
<evidence type="ECO:0000313" key="10">
    <source>
        <dbReference type="Proteomes" id="UP001610100"/>
    </source>
</evidence>
<dbReference type="SUPFAM" id="SSF55874">
    <property type="entry name" value="ATPase domain of HSP90 chaperone/DNA topoisomerase II/histidine kinase"/>
    <property type="match status" value="1"/>
</dbReference>
<evidence type="ECO:0000256" key="3">
    <source>
        <dbReference type="ARBA" id="ARBA00022553"/>
    </source>
</evidence>
<evidence type="ECO:0000256" key="4">
    <source>
        <dbReference type="ARBA" id="ARBA00022679"/>
    </source>
</evidence>
<feature type="domain" description="Histidine kinase" evidence="8">
    <location>
        <begin position="188"/>
        <end position="400"/>
    </location>
</feature>
<dbReference type="PROSITE" id="PS50109">
    <property type="entry name" value="HIS_KIN"/>
    <property type="match status" value="1"/>
</dbReference>
<dbReference type="CDD" id="cd00082">
    <property type="entry name" value="HisKA"/>
    <property type="match status" value="1"/>
</dbReference>
<keyword evidence="5 9" id="KW-0418">Kinase</keyword>
<dbReference type="Pfam" id="PF00512">
    <property type="entry name" value="HisKA"/>
    <property type="match status" value="1"/>
</dbReference>
<dbReference type="GO" id="GO:0016301">
    <property type="term" value="F:kinase activity"/>
    <property type="evidence" value="ECO:0007669"/>
    <property type="project" value="UniProtKB-KW"/>
</dbReference>
<dbReference type="SUPFAM" id="SSF47384">
    <property type="entry name" value="Homodimeric domain of signal transducing histidine kinase"/>
    <property type="match status" value="1"/>
</dbReference>
<protein>
    <recommendedName>
        <fullName evidence="2">histidine kinase</fullName>
        <ecNumber evidence="2">2.7.13.3</ecNumber>
    </recommendedName>
</protein>
<evidence type="ECO:0000256" key="5">
    <source>
        <dbReference type="ARBA" id="ARBA00022777"/>
    </source>
</evidence>
<dbReference type="InterPro" id="IPR050736">
    <property type="entry name" value="Sensor_HK_Regulatory"/>
</dbReference>
<dbReference type="PRINTS" id="PR00344">
    <property type="entry name" value="BCTRLSENSOR"/>
</dbReference>
<keyword evidence="10" id="KW-1185">Reference proteome</keyword>
<name>A0ABW7MYA5_9FLAO</name>
<proteinExistence type="predicted"/>
<dbReference type="SMART" id="SM00387">
    <property type="entry name" value="HATPase_c"/>
    <property type="match status" value="1"/>
</dbReference>
<dbReference type="InterPro" id="IPR029016">
    <property type="entry name" value="GAF-like_dom_sf"/>
</dbReference>
<accession>A0ABW7MYA5</accession>
<dbReference type="InterPro" id="IPR003018">
    <property type="entry name" value="GAF"/>
</dbReference>
<evidence type="ECO:0000256" key="6">
    <source>
        <dbReference type="ARBA" id="ARBA00023012"/>
    </source>
</evidence>
<reference evidence="9 10" key="1">
    <citation type="submission" date="2024-02" db="EMBL/GenBank/DDBJ databases">
        <title>A Gaetbulibacter species isolated from tidal flats and genomic insights of their niches.</title>
        <authorList>
            <person name="Ye Y."/>
        </authorList>
    </citation>
    <scope>NUCLEOTIDE SEQUENCE [LARGE SCALE GENOMIC DNA]</scope>
    <source>
        <strain evidence="9 10">KYW382</strain>
    </source>
</reference>